<dbReference type="InterPro" id="IPR008258">
    <property type="entry name" value="Transglycosylase_SLT_dom_1"/>
</dbReference>
<evidence type="ECO:0000256" key="1">
    <source>
        <dbReference type="ARBA" id="ARBA00007734"/>
    </source>
</evidence>
<proteinExistence type="inferred from homology"/>
<dbReference type="PANTHER" id="PTHR37423">
    <property type="entry name" value="SOLUBLE LYTIC MUREIN TRANSGLYCOSYLASE-RELATED"/>
    <property type="match status" value="1"/>
</dbReference>
<evidence type="ECO:0000256" key="2">
    <source>
        <dbReference type="ARBA" id="ARBA00009387"/>
    </source>
</evidence>
<dbReference type="PANTHER" id="PTHR37423:SF2">
    <property type="entry name" value="MEMBRANE-BOUND LYTIC MUREIN TRANSGLYCOSYLASE C"/>
    <property type="match status" value="1"/>
</dbReference>
<comment type="caution">
    <text evidence="6">The sequence shown here is derived from an EMBL/GenBank/DDBJ whole genome shotgun (WGS) entry which is preliminary data.</text>
</comment>
<accession>A0A5M6IQ91</accession>
<keyword evidence="3 4" id="KW-0732">Signal</keyword>
<dbReference type="Pfam" id="PF01464">
    <property type="entry name" value="SLT"/>
    <property type="match status" value="1"/>
</dbReference>
<feature type="chain" id="PRO_5024445624" evidence="4">
    <location>
        <begin position="20"/>
        <end position="643"/>
    </location>
</feature>
<evidence type="ECO:0000313" key="7">
    <source>
        <dbReference type="Proteomes" id="UP000325255"/>
    </source>
</evidence>
<name>A0A5M6IQ91_9PROT</name>
<dbReference type="EMBL" id="VWPK01000045">
    <property type="protein sequence ID" value="KAA5609728.1"/>
    <property type="molecule type" value="Genomic_DNA"/>
</dbReference>
<protein>
    <submittedName>
        <fullName evidence="6">Lytic transglycosylase domain-containing protein</fullName>
    </submittedName>
</protein>
<dbReference type="AlphaFoldDB" id="A0A5M6IQ91"/>
<comment type="similarity">
    <text evidence="2">Belongs to the virb1 family.</text>
</comment>
<evidence type="ECO:0000313" key="6">
    <source>
        <dbReference type="EMBL" id="KAA5609728.1"/>
    </source>
</evidence>
<gene>
    <name evidence="6" type="ORF">F1189_22820</name>
</gene>
<organism evidence="6 7">
    <name type="scientific">Rhodovastum atsumiense</name>
    <dbReference type="NCBI Taxonomy" id="504468"/>
    <lineage>
        <taxon>Bacteria</taxon>
        <taxon>Pseudomonadati</taxon>
        <taxon>Pseudomonadota</taxon>
        <taxon>Alphaproteobacteria</taxon>
        <taxon>Acetobacterales</taxon>
        <taxon>Acetobacteraceae</taxon>
        <taxon>Rhodovastum</taxon>
    </lineage>
</organism>
<dbReference type="CDD" id="cd13401">
    <property type="entry name" value="Slt70-like"/>
    <property type="match status" value="1"/>
</dbReference>
<comment type="similarity">
    <text evidence="1">Belongs to the transglycosylase Slt family.</text>
</comment>
<dbReference type="Gene3D" id="1.10.530.10">
    <property type="match status" value="1"/>
</dbReference>
<dbReference type="Gene3D" id="1.25.20.10">
    <property type="entry name" value="Bacterial muramidases"/>
    <property type="match status" value="1"/>
</dbReference>
<dbReference type="Proteomes" id="UP000325255">
    <property type="component" value="Unassembled WGS sequence"/>
</dbReference>
<evidence type="ECO:0000256" key="4">
    <source>
        <dbReference type="SAM" id="SignalP"/>
    </source>
</evidence>
<dbReference type="RefSeq" id="WP_150043192.1">
    <property type="nucleotide sequence ID" value="NZ_OW485601.1"/>
</dbReference>
<dbReference type="GO" id="GO:0042597">
    <property type="term" value="C:periplasmic space"/>
    <property type="evidence" value="ECO:0007669"/>
    <property type="project" value="InterPro"/>
</dbReference>
<feature type="domain" description="Transglycosylase SLT" evidence="5">
    <location>
        <begin position="490"/>
        <end position="593"/>
    </location>
</feature>
<reference evidence="6 7" key="1">
    <citation type="submission" date="2019-09" db="EMBL/GenBank/DDBJ databases">
        <title>Genome sequence of Rhodovastum atsumiense, a diverse member of the Acetobacteraceae family of non-sulfur purple photosynthetic bacteria.</title>
        <authorList>
            <person name="Meyer T."/>
            <person name="Kyndt J."/>
        </authorList>
    </citation>
    <scope>NUCLEOTIDE SEQUENCE [LARGE SCALE GENOMIC DNA]</scope>
    <source>
        <strain evidence="6 7">DSM 21279</strain>
    </source>
</reference>
<keyword evidence="7" id="KW-1185">Reference proteome</keyword>
<dbReference type="SUPFAM" id="SSF48435">
    <property type="entry name" value="Bacterial muramidases"/>
    <property type="match status" value="1"/>
</dbReference>
<sequence>MVALLILPLLLVLATPARAQEVMALVRTERWAAADAAAARLPDPVARKLVTYFRLMTPGAAAIGEIDAFMAESPDWPLQGTLSRRRDDAVAVEPDDSVAATACDGGRFLPVAAPAALLRCAEGYNRLGRAGDAANAARQAWLGGITDSAGEARFLQRWGSVLTRADQSARFERLIWSDLAAAQRQAARLDATERSAAEARLALRRDDPGALSLVAALPDAARQDPGLVLEQARWLRRANQDSEAAAFWKTTVTAAERRAPPERLAAFWEERNVIARRRLRQGAADEAYALAAGHAQTRGEGLLDAEFLAGFIALRKLGNAGAAVPHFRTLADASASAITQARAHFWLGRALAAQGNEAGARAEYGIAAGYPSTFYGQLAMVALGQDPVARIRATRDPAADPQRALDFASRELARAAAYLVGWGEPRRAQPFLLRLNDVLPDGADRALAARLANGFGLPEVAITIARRAGRDGLALLDAGWPAAAEIPAGAGVEPALALGIIRQESSFDTGTISPAGARGLMQLMPATATQVSRRLGLPASIPALNGDPRYNVQLGTAYLRQLLDRFDNSVPLAVAAYNAGPSRVAEWLDTYGDPRGGNVEMLDWIEQIPFNETRNYVQRVTENLVVYQAQRGGTAVLPIAQWR</sequence>
<dbReference type="GO" id="GO:0004553">
    <property type="term" value="F:hydrolase activity, hydrolyzing O-glycosyl compounds"/>
    <property type="evidence" value="ECO:0007669"/>
    <property type="project" value="InterPro"/>
</dbReference>
<dbReference type="InterPro" id="IPR008939">
    <property type="entry name" value="Lytic_TGlycosylase_superhlx_U"/>
</dbReference>
<evidence type="ECO:0000259" key="5">
    <source>
        <dbReference type="Pfam" id="PF01464"/>
    </source>
</evidence>
<dbReference type="OrthoDB" id="9815002at2"/>
<dbReference type="InterPro" id="IPR023346">
    <property type="entry name" value="Lysozyme-like_dom_sf"/>
</dbReference>
<evidence type="ECO:0000256" key="3">
    <source>
        <dbReference type="ARBA" id="ARBA00022729"/>
    </source>
</evidence>
<dbReference type="SUPFAM" id="SSF53955">
    <property type="entry name" value="Lysozyme-like"/>
    <property type="match status" value="1"/>
</dbReference>
<feature type="signal peptide" evidence="4">
    <location>
        <begin position="1"/>
        <end position="19"/>
    </location>
</feature>